<accession>A0A7X5QZ43</accession>
<dbReference type="PANTHER" id="PTHR46268">
    <property type="entry name" value="STRESS RESPONSE PROTEIN NHAX"/>
    <property type="match status" value="1"/>
</dbReference>
<evidence type="ECO:0000313" key="4">
    <source>
        <dbReference type="Proteomes" id="UP000541033"/>
    </source>
</evidence>
<dbReference type="RefSeq" id="WP_167147470.1">
    <property type="nucleotide sequence ID" value="NZ_JAAMOX010000001.1"/>
</dbReference>
<dbReference type="Pfam" id="PF00582">
    <property type="entry name" value="Usp"/>
    <property type="match status" value="2"/>
</dbReference>
<comment type="caution">
    <text evidence="3">The sequence shown here is derived from an EMBL/GenBank/DDBJ whole genome shotgun (WGS) entry which is preliminary data.</text>
</comment>
<dbReference type="AlphaFoldDB" id="A0A7X5QZ43"/>
<organism evidence="3 4">
    <name type="scientific">Lysinibacter cavernae</name>
    <dbReference type="NCBI Taxonomy" id="1640652"/>
    <lineage>
        <taxon>Bacteria</taxon>
        <taxon>Bacillati</taxon>
        <taxon>Actinomycetota</taxon>
        <taxon>Actinomycetes</taxon>
        <taxon>Micrococcales</taxon>
        <taxon>Microbacteriaceae</taxon>
        <taxon>Lysinibacter</taxon>
    </lineage>
</organism>
<dbReference type="InterPro" id="IPR006015">
    <property type="entry name" value="Universal_stress_UspA"/>
</dbReference>
<evidence type="ECO:0000259" key="2">
    <source>
        <dbReference type="Pfam" id="PF00582"/>
    </source>
</evidence>
<dbReference type="CDD" id="cd00293">
    <property type="entry name" value="USP-like"/>
    <property type="match status" value="1"/>
</dbReference>
<dbReference type="Gene3D" id="3.40.50.620">
    <property type="entry name" value="HUPs"/>
    <property type="match status" value="2"/>
</dbReference>
<dbReference type="InterPro" id="IPR014729">
    <property type="entry name" value="Rossmann-like_a/b/a_fold"/>
</dbReference>
<evidence type="ECO:0000256" key="1">
    <source>
        <dbReference type="ARBA" id="ARBA00008791"/>
    </source>
</evidence>
<gene>
    <name evidence="3" type="ORF">FHX76_000501</name>
</gene>
<dbReference type="InterPro" id="IPR006016">
    <property type="entry name" value="UspA"/>
</dbReference>
<dbReference type="Proteomes" id="UP000541033">
    <property type="component" value="Unassembled WGS sequence"/>
</dbReference>
<dbReference type="PRINTS" id="PR01438">
    <property type="entry name" value="UNVRSLSTRESS"/>
</dbReference>
<comment type="similarity">
    <text evidence="1">Belongs to the universal stress protein A family.</text>
</comment>
<dbReference type="PANTHER" id="PTHR46268:SF6">
    <property type="entry name" value="UNIVERSAL STRESS PROTEIN UP12"/>
    <property type="match status" value="1"/>
</dbReference>
<dbReference type="EMBL" id="JAAMOX010000001">
    <property type="protein sequence ID" value="NIH52633.1"/>
    <property type="molecule type" value="Genomic_DNA"/>
</dbReference>
<sequence>MTQRIVIGIDGSEPSRAAIAWGVERAYRYNAPVLLAHVVDDSFLSESPVFISEARAAAEQIVASEREYAESLNPNVPITTEIVVGNPAHEFQRLSEGSALVVLGTHKGSKVPGMFFGTKGIKIAAVSKSPVAIIPLEKGVERSGVVVGIDTSEASEKALAYAAAEADRTNQPLIAIYAWTPPVTPGLEYLWSDQLLTTQRESAESAIAIALGGLPEQYPDLKIIREVVQAPPVAALLTAAETAQLLVVGNRGRAGIARLLLGSVSHGVLQNVQCPTVVARTE</sequence>
<reference evidence="3 4" key="1">
    <citation type="submission" date="2020-02" db="EMBL/GenBank/DDBJ databases">
        <title>Sequencing the genomes of 1000 actinobacteria strains.</title>
        <authorList>
            <person name="Klenk H.-P."/>
        </authorList>
    </citation>
    <scope>NUCLEOTIDE SEQUENCE [LARGE SCALE GENOMIC DNA]</scope>
    <source>
        <strain evidence="3 4">DSM 27960</strain>
    </source>
</reference>
<name>A0A7X5QZ43_9MICO</name>
<protein>
    <submittedName>
        <fullName evidence="3">Nucleotide-binding universal stress UspA family protein</fullName>
    </submittedName>
</protein>
<keyword evidence="4" id="KW-1185">Reference proteome</keyword>
<feature type="domain" description="UspA" evidence="2">
    <location>
        <begin position="145"/>
        <end position="280"/>
    </location>
</feature>
<dbReference type="SUPFAM" id="SSF52402">
    <property type="entry name" value="Adenine nucleotide alpha hydrolases-like"/>
    <property type="match status" value="2"/>
</dbReference>
<evidence type="ECO:0000313" key="3">
    <source>
        <dbReference type="EMBL" id="NIH52633.1"/>
    </source>
</evidence>
<feature type="domain" description="UspA" evidence="2">
    <location>
        <begin position="1"/>
        <end position="135"/>
    </location>
</feature>
<proteinExistence type="inferred from homology"/>